<sequence>MTQSKRILVFRFSALGDVAMTIPVLWSFSKQYSEYEILFVSRPFAGNLVKPLPNIQFFPVDLNGRHKGLRGLFRLFRELNKNGPFDAVIDLHSVLRTHVLTTLFRLSGIKTVKIDKGRNEKKALTRKHNKVFDPLPGTFARYQNTFQRAGLSFDLIPFPGKEIFGVTQPMGKDASDKKAEPLVSPPLPHNGGIFIGIAPFARHKWKMWPTDKMQQLIQKLDDGNNSLILFGGRGEEQKTLEKWASQLKKGCTFAGRLNLEEELQLMAKLDVMISMDSANMHLASLVGTRVVSIWGATHPYAGFYGYGQSPEDAVQIDLECRPCSVFGNKPCHRKDFACMMRITPEMVLNKIQNKNVLPG</sequence>
<evidence type="ECO:0000313" key="5">
    <source>
        <dbReference type="Proteomes" id="UP000181976"/>
    </source>
</evidence>
<dbReference type="CDD" id="cd03789">
    <property type="entry name" value="GT9_LPS_heptosyltransferase"/>
    <property type="match status" value="1"/>
</dbReference>
<dbReference type="SUPFAM" id="SSF53756">
    <property type="entry name" value="UDP-Glycosyltransferase/glycogen phosphorylase"/>
    <property type="match status" value="1"/>
</dbReference>
<evidence type="ECO:0000313" key="4">
    <source>
        <dbReference type="EMBL" id="SFE66902.1"/>
    </source>
</evidence>
<dbReference type="GO" id="GO:0008713">
    <property type="term" value="F:ADP-heptose-lipopolysaccharide heptosyltransferase activity"/>
    <property type="evidence" value="ECO:0007669"/>
    <property type="project" value="TreeGrafter"/>
</dbReference>
<keyword evidence="5" id="KW-1185">Reference proteome</keyword>
<dbReference type="eggNOG" id="COG0859">
    <property type="taxonomic scope" value="Bacteria"/>
</dbReference>
<keyword evidence="3" id="KW-1133">Transmembrane helix</keyword>
<proteinExistence type="predicted"/>
<organism evidence="4 5">
    <name type="scientific">Thermophagus xiamenensis</name>
    <dbReference type="NCBI Taxonomy" id="385682"/>
    <lineage>
        <taxon>Bacteria</taxon>
        <taxon>Pseudomonadati</taxon>
        <taxon>Bacteroidota</taxon>
        <taxon>Bacteroidia</taxon>
        <taxon>Marinilabiliales</taxon>
        <taxon>Marinilabiliaceae</taxon>
        <taxon>Thermophagus</taxon>
    </lineage>
</organism>
<gene>
    <name evidence="4" type="ORF">SAMN05444380_1162</name>
</gene>
<protein>
    <submittedName>
        <fullName evidence="4">ADP-heptose:LPS heptosyltransferase</fullName>
    </submittedName>
</protein>
<evidence type="ECO:0000256" key="3">
    <source>
        <dbReference type="SAM" id="Phobius"/>
    </source>
</evidence>
<dbReference type="EMBL" id="FONA01000016">
    <property type="protein sequence ID" value="SFE66902.1"/>
    <property type="molecule type" value="Genomic_DNA"/>
</dbReference>
<dbReference type="InterPro" id="IPR002201">
    <property type="entry name" value="Glyco_trans_9"/>
</dbReference>
<dbReference type="RefSeq" id="WP_010527638.1">
    <property type="nucleotide sequence ID" value="NZ_AFSL01000056.1"/>
</dbReference>
<feature type="transmembrane region" description="Helical" evidence="3">
    <location>
        <begin position="7"/>
        <end position="28"/>
    </location>
</feature>
<dbReference type="STRING" id="385682.SAMN05444380_1162"/>
<reference evidence="4 5" key="1">
    <citation type="submission" date="2016-10" db="EMBL/GenBank/DDBJ databases">
        <authorList>
            <person name="de Groot N.N."/>
        </authorList>
    </citation>
    <scope>NUCLEOTIDE SEQUENCE [LARGE SCALE GENOMIC DNA]</scope>
    <source>
        <strain evidence="4 5">DSM 19012</strain>
    </source>
</reference>
<accession>A0A1I2CFF5</accession>
<dbReference type="Proteomes" id="UP000181976">
    <property type="component" value="Unassembled WGS sequence"/>
</dbReference>
<keyword evidence="3" id="KW-0472">Membrane</keyword>
<dbReference type="FunCoup" id="A0A1I2CFF5">
    <property type="interactions" value="147"/>
</dbReference>
<evidence type="ECO:0000256" key="2">
    <source>
        <dbReference type="ARBA" id="ARBA00022679"/>
    </source>
</evidence>
<dbReference type="AlphaFoldDB" id="A0A1I2CFF5"/>
<keyword evidence="1" id="KW-0328">Glycosyltransferase</keyword>
<name>A0A1I2CFF5_9BACT</name>
<dbReference type="Pfam" id="PF01075">
    <property type="entry name" value="Glyco_transf_9"/>
    <property type="match status" value="1"/>
</dbReference>
<evidence type="ECO:0000256" key="1">
    <source>
        <dbReference type="ARBA" id="ARBA00022676"/>
    </source>
</evidence>
<dbReference type="GO" id="GO:0009244">
    <property type="term" value="P:lipopolysaccharide core region biosynthetic process"/>
    <property type="evidence" value="ECO:0007669"/>
    <property type="project" value="TreeGrafter"/>
</dbReference>
<dbReference type="InterPro" id="IPR051199">
    <property type="entry name" value="LPS_LOS_Heptosyltrfase"/>
</dbReference>
<keyword evidence="3" id="KW-0812">Transmembrane</keyword>
<dbReference type="InParanoid" id="A0A1I2CFF5"/>
<dbReference type="PANTHER" id="PTHR30160">
    <property type="entry name" value="TETRAACYLDISACCHARIDE 4'-KINASE-RELATED"/>
    <property type="match status" value="1"/>
</dbReference>
<dbReference type="PANTHER" id="PTHR30160:SF22">
    <property type="entry name" value="LIPOPOLYSACCHARIDE CORE BIOSYNTHESIS PROTEIN"/>
    <property type="match status" value="1"/>
</dbReference>
<dbReference type="GO" id="GO:0005829">
    <property type="term" value="C:cytosol"/>
    <property type="evidence" value="ECO:0007669"/>
    <property type="project" value="TreeGrafter"/>
</dbReference>
<keyword evidence="2 4" id="KW-0808">Transferase</keyword>
<dbReference type="Gene3D" id="3.40.50.2000">
    <property type="entry name" value="Glycogen Phosphorylase B"/>
    <property type="match status" value="2"/>
</dbReference>